<gene>
    <name evidence="2" type="primary">BQ5605_C014g07563</name>
    <name evidence="2" type="ORF">BQ5605_C014G07563</name>
</gene>
<feature type="region of interest" description="Disordered" evidence="1">
    <location>
        <begin position="176"/>
        <end position="198"/>
    </location>
</feature>
<accession>A0A2X0LXW1</accession>
<sequence>MASICTGRGYVLRVVKTFAQNNFDLLASFAGFSSVLVSQTWSPVTENGCRFDALNSIDGCRRGGPLTGLGVCTDMAHHEGRCDVESRLRLSLGSPRTAGERSIGRDSVSLTTPWTAYDAERAFSAGRRTINQLQHATSGPFLKAKTCVGSWAGAVAENDAAPIVRLSYSAQPSKVVPAKRRATGTSRETIHLDDDDEV</sequence>
<evidence type="ECO:0000256" key="1">
    <source>
        <dbReference type="SAM" id="MobiDB-lite"/>
    </source>
</evidence>
<evidence type="ECO:0000313" key="2">
    <source>
        <dbReference type="EMBL" id="SGY19109.1"/>
    </source>
</evidence>
<dbReference type="Proteomes" id="UP000249464">
    <property type="component" value="Unassembled WGS sequence"/>
</dbReference>
<evidence type="ECO:0000313" key="3">
    <source>
        <dbReference type="Proteomes" id="UP000249464"/>
    </source>
</evidence>
<proteinExistence type="predicted"/>
<name>A0A2X0LXW1_9BASI</name>
<protein>
    <submittedName>
        <fullName evidence="2">BQ5605_C014g07563 protein</fullName>
    </submittedName>
</protein>
<dbReference type="EMBL" id="FQNC01000016">
    <property type="protein sequence ID" value="SGY19109.1"/>
    <property type="molecule type" value="Genomic_DNA"/>
</dbReference>
<organism evidence="2 3">
    <name type="scientific">Microbotryum silenes-dioicae</name>
    <dbReference type="NCBI Taxonomy" id="796604"/>
    <lineage>
        <taxon>Eukaryota</taxon>
        <taxon>Fungi</taxon>
        <taxon>Dikarya</taxon>
        <taxon>Basidiomycota</taxon>
        <taxon>Pucciniomycotina</taxon>
        <taxon>Microbotryomycetes</taxon>
        <taxon>Microbotryales</taxon>
        <taxon>Microbotryaceae</taxon>
        <taxon>Microbotryum</taxon>
    </lineage>
</organism>
<dbReference type="AlphaFoldDB" id="A0A2X0LXW1"/>
<keyword evidence="3" id="KW-1185">Reference proteome</keyword>
<reference evidence="2 3" key="1">
    <citation type="submission" date="2016-11" db="EMBL/GenBank/DDBJ databases">
        <authorList>
            <person name="Jaros S."/>
            <person name="Januszkiewicz K."/>
            <person name="Wedrychowicz H."/>
        </authorList>
    </citation>
    <scope>NUCLEOTIDE SEQUENCE [LARGE SCALE GENOMIC DNA]</scope>
</reference>